<feature type="domain" description="Arb2" evidence="3">
    <location>
        <begin position="13"/>
        <end position="335"/>
    </location>
</feature>
<dbReference type="GeneID" id="71994147"/>
<dbReference type="PANTHER" id="PTHR21357:SF4">
    <property type="entry name" value="FAM172 FAMILY PROTEIN HOMOLOG CG10038"/>
    <property type="match status" value="1"/>
</dbReference>
<reference evidence="4" key="1">
    <citation type="submission" date="2021-12" db="EMBL/GenBank/DDBJ databases">
        <authorList>
            <person name="Zaccaron A."/>
            <person name="Stergiopoulos I."/>
        </authorList>
    </citation>
    <scope>NUCLEOTIDE SEQUENCE</scope>
    <source>
        <strain evidence="4">Race5_Kim</strain>
    </source>
</reference>
<feature type="region of interest" description="Disordered" evidence="2">
    <location>
        <begin position="381"/>
        <end position="412"/>
    </location>
</feature>
<feature type="coiled-coil region" evidence="1">
    <location>
        <begin position="352"/>
        <end position="379"/>
    </location>
</feature>
<dbReference type="GO" id="GO:0035197">
    <property type="term" value="F:siRNA binding"/>
    <property type="evidence" value="ECO:0007669"/>
    <property type="project" value="TreeGrafter"/>
</dbReference>
<dbReference type="KEGG" id="ffu:CLAFUR5_14269"/>
<feature type="compositionally biased region" description="Basic and acidic residues" evidence="2">
    <location>
        <begin position="161"/>
        <end position="171"/>
    </location>
</feature>
<feature type="compositionally biased region" description="Acidic residues" evidence="2">
    <location>
        <begin position="397"/>
        <end position="412"/>
    </location>
</feature>
<dbReference type="GO" id="GO:0005634">
    <property type="term" value="C:nucleus"/>
    <property type="evidence" value="ECO:0007669"/>
    <property type="project" value="TreeGrafter"/>
</dbReference>
<dbReference type="EMBL" id="CP090175">
    <property type="protein sequence ID" value="UJO25328.1"/>
    <property type="molecule type" value="Genomic_DNA"/>
</dbReference>
<dbReference type="Pfam" id="PF22749">
    <property type="entry name" value="Arb2"/>
    <property type="match status" value="1"/>
</dbReference>
<gene>
    <name evidence="4" type="ORF">CLAFUR5_14269</name>
</gene>
<name>A0A9Q8UWS8_PASFU</name>
<proteinExistence type="predicted"/>
<dbReference type="OrthoDB" id="421951at2759"/>
<accession>A0A9Q8UWS8</accession>
<dbReference type="RefSeq" id="XP_047769694.1">
    <property type="nucleotide sequence ID" value="XM_047913417.1"/>
</dbReference>
<protein>
    <recommendedName>
        <fullName evidence="3">Arb2 domain-containing protein</fullName>
    </recommendedName>
</protein>
<dbReference type="GO" id="GO:0031048">
    <property type="term" value="P:regulatory ncRNA-mediated heterochromatin formation"/>
    <property type="evidence" value="ECO:0007669"/>
    <property type="project" value="TreeGrafter"/>
</dbReference>
<evidence type="ECO:0000313" key="4">
    <source>
        <dbReference type="EMBL" id="UJO25328.1"/>
    </source>
</evidence>
<feature type="region of interest" description="Disordered" evidence="2">
    <location>
        <begin position="161"/>
        <end position="183"/>
    </location>
</feature>
<keyword evidence="1" id="KW-0175">Coiled coil</keyword>
<dbReference type="PANTHER" id="PTHR21357">
    <property type="entry name" value="FAM172 FAMILY PROTEIN HOMOLOG CG10038"/>
    <property type="match status" value="1"/>
</dbReference>
<organism evidence="4 5">
    <name type="scientific">Passalora fulva</name>
    <name type="common">Tomato leaf mold</name>
    <name type="synonym">Cladosporium fulvum</name>
    <dbReference type="NCBI Taxonomy" id="5499"/>
    <lineage>
        <taxon>Eukaryota</taxon>
        <taxon>Fungi</taxon>
        <taxon>Dikarya</taxon>
        <taxon>Ascomycota</taxon>
        <taxon>Pezizomycotina</taxon>
        <taxon>Dothideomycetes</taxon>
        <taxon>Dothideomycetidae</taxon>
        <taxon>Mycosphaerellales</taxon>
        <taxon>Mycosphaerellaceae</taxon>
        <taxon>Fulvia</taxon>
    </lineage>
</organism>
<evidence type="ECO:0000313" key="5">
    <source>
        <dbReference type="Proteomes" id="UP000756132"/>
    </source>
</evidence>
<reference evidence="4" key="2">
    <citation type="journal article" date="2022" name="Microb. Genom.">
        <title>A chromosome-scale genome assembly of the tomato pathogen Cladosporium fulvum reveals a compartmentalized genome architecture and the presence of a dispensable chromosome.</title>
        <authorList>
            <person name="Zaccaron A.Z."/>
            <person name="Chen L.H."/>
            <person name="Samaras A."/>
            <person name="Stergiopoulos I."/>
        </authorList>
    </citation>
    <scope>NUCLEOTIDE SEQUENCE</scope>
    <source>
        <strain evidence="4">Race5_Kim</strain>
    </source>
</reference>
<evidence type="ECO:0000256" key="1">
    <source>
        <dbReference type="SAM" id="Coils"/>
    </source>
</evidence>
<dbReference type="Proteomes" id="UP000756132">
    <property type="component" value="Chromosome 13"/>
</dbReference>
<evidence type="ECO:0000259" key="3">
    <source>
        <dbReference type="Pfam" id="PF22749"/>
    </source>
</evidence>
<dbReference type="AlphaFoldDB" id="A0A9Q8UWS8"/>
<keyword evidence="5" id="KW-1185">Reference proteome</keyword>
<evidence type="ECO:0000256" key="2">
    <source>
        <dbReference type="SAM" id="MobiDB-lite"/>
    </source>
</evidence>
<dbReference type="InterPro" id="IPR048263">
    <property type="entry name" value="Arb2"/>
</dbReference>
<dbReference type="OMA" id="DAGIWAY"/>
<sequence>MFLCKAPPPAPVFAPDLEKLGFELRDGAFVKKGSSPPEYFDFFHTDDDQTNERRKEAIHEAARAAVASELEKKYDIKQVYIASDGEVATIKPSEAHITLLATEVSKLRTKRDVIIVVGEEAAGKQDAGIWAYRALMNEGGMEKGSAVGLAKMLVEQAKGAAAREDDSKGGSEEDLVTSTAKLSTTDNDDDTMGVVIFNPGQLLYSYSENKSMSQVTWVGRQRDSALDLQYEISEKYNKVPGHRTPHRHLEQAFHNTILDLVNDEAHLYIIAIGDSAEHTIEILDNIWMEKYDFSIAKQIEAIAFIEPQGIDVNKIASASFQSFLRCSAQSWIRATEVPLGQAIEMPNNGHSRITLNSKVSNLEEELERAERADSAKAIEDAGDDEVNSQVSSTAADWGEEQEDEEQANEDNDEIVCPTYSAGDCDGIAELVLPQVMGHVVHYFLQKKKTAEHYEAMNGGDDLDFY</sequence>
<dbReference type="InterPro" id="IPR053858">
    <property type="entry name" value="Arb2_dom"/>
</dbReference>